<dbReference type="Pfam" id="PF17189">
    <property type="entry name" value="Glyco_hydro_30C"/>
    <property type="match status" value="1"/>
</dbReference>
<dbReference type="RefSeq" id="WP_138004180.1">
    <property type="nucleotide sequence ID" value="NZ_QGQD01000115.1"/>
</dbReference>
<feature type="domain" description="Glycosyl hydrolase family 30 TIM-barrel" evidence="5">
    <location>
        <begin position="41"/>
        <end position="380"/>
    </location>
</feature>
<comment type="caution">
    <text evidence="7">The sequence shown here is derived from an EMBL/GenBank/DDBJ whole genome shotgun (WGS) entry which is preliminary data.</text>
</comment>
<dbReference type="STRING" id="180332.GCA_000797495_05713"/>
<name>A0A4U8Q0F3_9FIRM</name>
<dbReference type="PANTHER" id="PTHR11069:SF23">
    <property type="entry name" value="LYSOSOMAL ACID GLUCOSYLCERAMIDASE"/>
    <property type="match status" value="1"/>
</dbReference>
<dbReference type="Gene3D" id="3.20.20.80">
    <property type="entry name" value="Glycosidases"/>
    <property type="match status" value="1"/>
</dbReference>
<evidence type="ECO:0000313" key="8">
    <source>
        <dbReference type="Proteomes" id="UP000306509"/>
    </source>
</evidence>
<reference evidence="7 8" key="1">
    <citation type="journal article" date="2019" name="Anaerobe">
        <title>Detection of Robinsoniella peoriensis in multiple bone samples of a trauma patient.</title>
        <authorList>
            <person name="Schrottner P."/>
            <person name="Hartwich K."/>
            <person name="Bunk B."/>
            <person name="Schober I."/>
            <person name="Helbig S."/>
            <person name="Rudolph W.W."/>
            <person name="Gunzer F."/>
        </authorList>
    </citation>
    <scope>NUCLEOTIDE SEQUENCE [LARGE SCALE GENOMIC DNA]</scope>
    <source>
        <strain evidence="7 8">DSM 106044</strain>
    </source>
</reference>
<keyword evidence="8" id="KW-1185">Reference proteome</keyword>
<keyword evidence="3 4" id="KW-0378">Hydrolase</keyword>
<organism evidence="7 8">
    <name type="scientific">Robinsoniella peoriensis</name>
    <dbReference type="NCBI Taxonomy" id="180332"/>
    <lineage>
        <taxon>Bacteria</taxon>
        <taxon>Bacillati</taxon>
        <taxon>Bacillota</taxon>
        <taxon>Clostridia</taxon>
        <taxon>Lachnospirales</taxon>
        <taxon>Lachnospiraceae</taxon>
        <taxon>Robinsoniella</taxon>
    </lineage>
</organism>
<dbReference type="InterPro" id="IPR001139">
    <property type="entry name" value="Glyco_hydro_30"/>
</dbReference>
<dbReference type="Pfam" id="PF02055">
    <property type="entry name" value="Glyco_hydro_30"/>
    <property type="match status" value="1"/>
</dbReference>
<evidence type="ECO:0000259" key="5">
    <source>
        <dbReference type="Pfam" id="PF02055"/>
    </source>
</evidence>
<evidence type="ECO:0000256" key="4">
    <source>
        <dbReference type="RuleBase" id="RU361188"/>
    </source>
</evidence>
<comment type="similarity">
    <text evidence="1 4">Belongs to the glycosyl hydrolase 30 family.</text>
</comment>
<feature type="domain" description="Glycosyl hydrolase family 30 beta sandwich" evidence="6">
    <location>
        <begin position="397"/>
        <end position="442"/>
    </location>
</feature>
<evidence type="ECO:0000256" key="3">
    <source>
        <dbReference type="ARBA" id="ARBA00022801"/>
    </source>
</evidence>
<protein>
    <submittedName>
        <fullName evidence="7">O-Glycosyl hydrolase</fullName>
    </submittedName>
</protein>
<dbReference type="GO" id="GO:0006680">
    <property type="term" value="P:glucosylceramide catabolic process"/>
    <property type="evidence" value="ECO:0007669"/>
    <property type="project" value="TreeGrafter"/>
</dbReference>
<dbReference type="InterPro" id="IPR017853">
    <property type="entry name" value="GH"/>
</dbReference>
<evidence type="ECO:0000259" key="6">
    <source>
        <dbReference type="Pfam" id="PF17189"/>
    </source>
</evidence>
<dbReference type="InterPro" id="IPR033452">
    <property type="entry name" value="GH30_C"/>
</dbReference>
<dbReference type="GO" id="GO:0016020">
    <property type="term" value="C:membrane"/>
    <property type="evidence" value="ECO:0007669"/>
    <property type="project" value="GOC"/>
</dbReference>
<sequence>MKTVTHVMSRESDYWKEVEVQSGGESKDTLLLTTDYRQKVLGFGGCFNELGWDALQKTDEDTREAFIKELYGEEGCAFCMGRVPIGANDFSLEWYSCDDTDGDYELKDFNIERDKKYTLPFIKAARKYCPELSLFASPWSPPIWMKTKKAYNFGRIRMEEKVLDAYARYFVKFVEAYREQGIPVDMVHVQNEPMADQKFPSCLWYGSDMRDFIKGYLGPEFDKSGLDTQIWLGTINGPFVDFRWPGNGAPYHEFYDQFANTILSDKDARKYITGVGVQWGGKHQLEQIEASFPEMHIMQTESECGDGLNEWEQAEYIFMQMWYYFRHGAERYAYWNMALPEGGISTWGWCQNSLATVDPETGKLTLQPEFYLMKHFSHFVKPGARIIRTTGYWTSNAIVFENPNGEVVITLMNSMDRDREFTCEYPQGQLTAEIPAHSIHTFVVKPE</sequence>
<keyword evidence="2" id="KW-0732">Signal</keyword>
<dbReference type="PANTHER" id="PTHR11069">
    <property type="entry name" value="GLUCOSYLCERAMIDASE"/>
    <property type="match status" value="1"/>
</dbReference>
<dbReference type="Proteomes" id="UP000306509">
    <property type="component" value="Unassembled WGS sequence"/>
</dbReference>
<dbReference type="EMBL" id="QGQD01000115">
    <property type="protein sequence ID" value="TLC97593.1"/>
    <property type="molecule type" value="Genomic_DNA"/>
</dbReference>
<proteinExistence type="inferred from homology"/>
<dbReference type="Gene3D" id="2.60.40.1180">
    <property type="entry name" value="Golgi alpha-mannosidase II"/>
    <property type="match status" value="1"/>
</dbReference>
<keyword evidence="4" id="KW-0326">Glycosidase</keyword>
<evidence type="ECO:0000313" key="7">
    <source>
        <dbReference type="EMBL" id="TLC97593.1"/>
    </source>
</evidence>
<dbReference type="SUPFAM" id="SSF51445">
    <property type="entry name" value="(Trans)glycosidases"/>
    <property type="match status" value="1"/>
</dbReference>
<dbReference type="PRINTS" id="PR00843">
    <property type="entry name" value="GLHYDRLASE30"/>
</dbReference>
<evidence type="ECO:0000256" key="1">
    <source>
        <dbReference type="ARBA" id="ARBA00005382"/>
    </source>
</evidence>
<accession>A0A4U8Q0F3</accession>
<dbReference type="InterPro" id="IPR033453">
    <property type="entry name" value="Glyco_hydro_30_TIM-barrel"/>
</dbReference>
<dbReference type="AlphaFoldDB" id="A0A4U8Q0F3"/>
<dbReference type="InterPro" id="IPR013780">
    <property type="entry name" value="Glyco_hydro_b"/>
</dbReference>
<dbReference type="GO" id="GO:0004348">
    <property type="term" value="F:glucosylceramidase activity"/>
    <property type="evidence" value="ECO:0007669"/>
    <property type="project" value="InterPro"/>
</dbReference>
<gene>
    <name evidence="7" type="ORF">DSM106044_05547</name>
</gene>
<evidence type="ECO:0000256" key="2">
    <source>
        <dbReference type="ARBA" id="ARBA00022729"/>
    </source>
</evidence>